<reference evidence="2 3" key="1">
    <citation type="submission" date="2016-11" db="EMBL/GenBank/DDBJ databases">
        <authorList>
            <person name="Jaros S."/>
            <person name="Januszkiewicz K."/>
            <person name="Wedrychowicz H."/>
        </authorList>
    </citation>
    <scope>NUCLEOTIDE SEQUENCE [LARGE SCALE GENOMIC DNA]</scope>
    <source>
        <strain evidence="2 3">DSM 14214</strain>
    </source>
</reference>
<keyword evidence="3" id="KW-1185">Reference proteome</keyword>
<evidence type="ECO:0008006" key="4">
    <source>
        <dbReference type="Google" id="ProtNLM"/>
    </source>
</evidence>
<evidence type="ECO:0000313" key="3">
    <source>
        <dbReference type="Proteomes" id="UP000183975"/>
    </source>
</evidence>
<keyword evidence="1" id="KW-0472">Membrane</keyword>
<proteinExistence type="predicted"/>
<dbReference type="RefSeq" id="WP_072850296.1">
    <property type="nucleotide sequence ID" value="NZ_FRAH01000018.1"/>
</dbReference>
<keyword evidence="1" id="KW-0812">Transmembrane</keyword>
<evidence type="ECO:0000313" key="2">
    <source>
        <dbReference type="EMBL" id="SHK18747.1"/>
    </source>
</evidence>
<name>A0A1M6QFB5_9FIRM</name>
<feature type="transmembrane region" description="Helical" evidence="1">
    <location>
        <begin position="77"/>
        <end position="97"/>
    </location>
</feature>
<dbReference type="Proteomes" id="UP000183975">
    <property type="component" value="Unassembled WGS sequence"/>
</dbReference>
<keyword evidence="1" id="KW-1133">Transmembrane helix</keyword>
<organism evidence="2 3">
    <name type="scientific">Anaerotignum lactatifermentans DSM 14214</name>
    <dbReference type="NCBI Taxonomy" id="1121323"/>
    <lineage>
        <taxon>Bacteria</taxon>
        <taxon>Bacillati</taxon>
        <taxon>Bacillota</taxon>
        <taxon>Clostridia</taxon>
        <taxon>Lachnospirales</taxon>
        <taxon>Anaerotignaceae</taxon>
        <taxon>Anaerotignum</taxon>
    </lineage>
</organism>
<sequence length="108" mass="12261">MIIYICLMAVMAYLAFRWGKETKTGTCHMMKEYTEKKETAEQVGNLLQFVGKCACASGGLMAVCFFWRMLAGDFPRVLAAVSILFYSLGFIRAMLILQKIQKEERGQN</sequence>
<accession>A0A1M6QFB5</accession>
<evidence type="ECO:0000256" key="1">
    <source>
        <dbReference type="SAM" id="Phobius"/>
    </source>
</evidence>
<protein>
    <recommendedName>
        <fullName evidence="4">DUF3784 domain-containing protein</fullName>
    </recommendedName>
</protein>
<dbReference type="EMBL" id="FRAH01000018">
    <property type="protein sequence ID" value="SHK18747.1"/>
    <property type="molecule type" value="Genomic_DNA"/>
</dbReference>
<gene>
    <name evidence="2" type="ORF">SAMN02745138_01315</name>
</gene>
<dbReference type="OrthoDB" id="9873678at2"/>
<dbReference type="AlphaFoldDB" id="A0A1M6QFB5"/>